<organism evidence="1 2">
    <name type="scientific">Lobosporangium transversale</name>
    <dbReference type="NCBI Taxonomy" id="64571"/>
    <lineage>
        <taxon>Eukaryota</taxon>
        <taxon>Fungi</taxon>
        <taxon>Fungi incertae sedis</taxon>
        <taxon>Mucoromycota</taxon>
        <taxon>Mortierellomycotina</taxon>
        <taxon>Mortierellomycetes</taxon>
        <taxon>Mortierellales</taxon>
        <taxon>Mortierellaceae</taxon>
        <taxon>Lobosporangium</taxon>
    </lineage>
</organism>
<dbReference type="InParanoid" id="A0A1Y2GS33"/>
<dbReference type="EMBL" id="MCFF01000012">
    <property type="protein sequence ID" value="ORZ20926.1"/>
    <property type="molecule type" value="Genomic_DNA"/>
</dbReference>
<sequence length="251" mass="29191">MRPLSKTRIAFGFHSKANDANNQLTVHSEAITIIPGDFKQKPPPLLNLTCIRYAKGLTCTSYGYNREATTTITTVDSEHDVQFNEIREGSENENNMNLRIKRIDGNNNMACPCVFKIVLTISEAFAWINSKVKSQTKQRMDRLRREKIKAIESKYSLKDIGSKNGSSREQLKQKEKAETVECLNELARRRSEIRQEVEETFLKEINMDRAIYEEWRSIRALRNEMVHPRTSPEDVKKRLHFWVDLKTRTQA</sequence>
<dbReference type="AlphaFoldDB" id="A0A1Y2GS33"/>
<dbReference type="Proteomes" id="UP000193648">
    <property type="component" value="Unassembled WGS sequence"/>
</dbReference>
<evidence type="ECO:0000313" key="2">
    <source>
        <dbReference type="Proteomes" id="UP000193648"/>
    </source>
</evidence>
<comment type="caution">
    <text evidence="1">The sequence shown here is derived from an EMBL/GenBank/DDBJ whole genome shotgun (WGS) entry which is preliminary data.</text>
</comment>
<protein>
    <submittedName>
        <fullName evidence="1">Uncharacterized protein</fullName>
    </submittedName>
</protein>
<reference evidence="1 2" key="1">
    <citation type="submission" date="2016-07" db="EMBL/GenBank/DDBJ databases">
        <title>Pervasive Adenine N6-methylation of Active Genes in Fungi.</title>
        <authorList>
            <consortium name="DOE Joint Genome Institute"/>
            <person name="Mondo S.J."/>
            <person name="Dannebaum R.O."/>
            <person name="Kuo R.C."/>
            <person name="Labutti K."/>
            <person name="Haridas S."/>
            <person name="Kuo A."/>
            <person name="Salamov A."/>
            <person name="Ahrendt S.R."/>
            <person name="Lipzen A."/>
            <person name="Sullivan W."/>
            <person name="Andreopoulos W.B."/>
            <person name="Clum A."/>
            <person name="Lindquist E."/>
            <person name="Daum C."/>
            <person name="Ramamoorthy G.K."/>
            <person name="Gryganskyi A."/>
            <person name="Culley D."/>
            <person name="Magnuson J.K."/>
            <person name="James T.Y."/>
            <person name="O'Malley M.A."/>
            <person name="Stajich J.E."/>
            <person name="Spatafora J.W."/>
            <person name="Visel A."/>
            <person name="Grigoriev I.V."/>
        </authorList>
    </citation>
    <scope>NUCLEOTIDE SEQUENCE [LARGE SCALE GENOMIC DNA]</scope>
    <source>
        <strain evidence="1 2">NRRL 3116</strain>
    </source>
</reference>
<dbReference type="RefSeq" id="XP_021882835.1">
    <property type="nucleotide sequence ID" value="XM_022026468.1"/>
</dbReference>
<proteinExistence type="predicted"/>
<keyword evidence="2" id="KW-1185">Reference proteome</keyword>
<dbReference type="GeneID" id="33568311"/>
<name>A0A1Y2GS33_9FUNG</name>
<gene>
    <name evidence="1" type="ORF">BCR41DRAFT_369526</name>
</gene>
<accession>A0A1Y2GS33</accession>
<evidence type="ECO:0000313" key="1">
    <source>
        <dbReference type="EMBL" id="ORZ20926.1"/>
    </source>
</evidence>